<keyword evidence="3" id="KW-1185">Reference proteome</keyword>
<sequence>MYPSHEFCRKNTTTKIERASFQSFIPLYFTIYNTGFSMTGSSSQAIEIGGSRTERVDSDPSEDMSYIGTPMNVTSPANLTLHEANYQFGNPMPPVKEEDENDFPLLPGECRVKVDGANDWPIIGGTIIVTNYRFFGIASDRVPILLIIEFCNGGTLEQHLTKFNDEISFQERMIFIHDASAGLKYIQSMSITHRDILLVTV</sequence>
<accession>A0AAE9EMR4</accession>
<dbReference type="EMBL" id="CP092622">
    <property type="protein sequence ID" value="UMM24036.1"/>
    <property type="molecule type" value="Genomic_DNA"/>
</dbReference>
<dbReference type="AlphaFoldDB" id="A0AAE9EMR4"/>
<protein>
    <recommendedName>
        <fullName evidence="1">Protein kinase domain-containing protein</fullName>
    </recommendedName>
</protein>
<dbReference type="SUPFAM" id="SSF56112">
    <property type="entry name" value="Protein kinase-like (PK-like)"/>
    <property type="match status" value="1"/>
</dbReference>
<dbReference type="GO" id="GO:0005524">
    <property type="term" value="F:ATP binding"/>
    <property type="evidence" value="ECO:0007669"/>
    <property type="project" value="InterPro"/>
</dbReference>
<proteinExistence type="predicted"/>
<dbReference type="PROSITE" id="PS50011">
    <property type="entry name" value="PROTEIN_KINASE_DOM"/>
    <property type="match status" value="1"/>
</dbReference>
<reference evidence="2 3" key="1">
    <citation type="submission" date="2022-04" db="EMBL/GenBank/DDBJ databases">
        <title>Chromosome-level reference genomes for two strains of Caenorhabditis briggsae: an improved platform for comparative genomics.</title>
        <authorList>
            <person name="Stevens L."/>
            <person name="Andersen E."/>
        </authorList>
    </citation>
    <scope>NUCLEOTIDE SEQUENCE [LARGE SCALE GENOMIC DNA]</scope>
    <source>
        <strain evidence="2">VX34</strain>
        <tissue evidence="2">Whole-organism</tissue>
    </source>
</reference>
<organism evidence="2 3">
    <name type="scientific">Caenorhabditis briggsae</name>
    <dbReference type="NCBI Taxonomy" id="6238"/>
    <lineage>
        <taxon>Eukaryota</taxon>
        <taxon>Metazoa</taxon>
        <taxon>Ecdysozoa</taxon>
        <taxon>Nematoda</taxon>
        <taxon>Chromadorea</taxon>
        <taxon>Rhabditida</taxon>
        <taxon>Rhabditina</taxon>
        <taxon>Rhabditomorpha</taxon>
        <taxon>Rhabditoidea</taxon>
        <taxon>Rhabditidae</taxon>
        <taxon>Peloderinae</taxon>
        <taxon>Caenorhabditis</taxon>
    </lineage>
</organism>
<feature type="domain" description="Protein kinase" evidence="1">
    <location>
        <begin position="28"/>
        <end position="201"/>
    </location>
</feature>
<evidence type="ECO:0000259" key="1">
    <source>
        <dbReference type="PROSITE" id="PS50011"/>
    </source>
</evidence>
<dbReference type="InterPro" id="IPR011009">
    <property type="entry name" value="Kinase-like_dom_sf"/>
</dbReference>
<dbReference type="Proteomes" id="UP000829354">
    <property type="component" value="Chromosome III"/>
</dbReference>
<dbReference type="GO" id="GO:0004672">
    <property type="term" value="F:protein kinase activity"/>
    <property type="evidence" value="ECO:0007669"/>
    <property type="project" value="InterPro"/>
</dbReference>
<evidence type="ECO:0000313" key="3">
    <source>
        <dbReference type="Proteomes" id="UP000829354"/>
    </source>
</evidence>
<gene>
    <name evidence="2" type="ORF">L5515_004462</name>
</gene>
<dbReference type="InterPro" id="IPR001245">
    <property type="entry name" value="Ser-Thr/Tyr_kinase_cat_dom"/>
</dbReference>
<dbReference type="InterPro" id="IPR000719">
    <property type="entry name" value="Prot_kinase_dom"/>
</dbReference>
<dbReference type="Gene3D" id="1.10.510.10">
    <property type="entry name" value="Transferase(Phosphotransferase) domain 1"/>
    <property type="match status" value="1"/>
</dbReference>
<name>A0AAE9EMR4_CAEBR</name>
<evidence type="ECO:0000313" key="2">
    <source>
        <dbReference type="EMBL" id="UMM24036.1"/>
    </source>
</evidence>
<dbReference type="Pfam" id="PF07714">
    <property type="entry name" value="PK_Tyr_Ser-Thr"/>
    <property type="match status" value="1"/>
</dbReference>